<evidence type="ECO:0000259" key="24">
    <source>
        <dbReference type="Pfam" id="PF02770"/>
    </source>
</evidence>
<evidence type="ECO:0000256" key="1">
    <source>
        <dbReference type="ARBA" id="ARBA00001974"/>
    </source>
</evidence>
<dbReference type="Gene3D" id="1.20.140.10">
    <property type="entry name" value="Butyryl-CoA Dehydrogenase, subunit A, domain 3"/>
    <property type="match status" value="2"/>
</dbReference>
<reference evidence="27" key="3">
    <citation type="submission" date="2025-09" db="UniProtKB">
        <authorList>
            <consortium name="Ensembl"/>
        </authorList>
    </citation>
    <scope>IDENTIFICATION</scope>
</reference>
<evidence type="ECO:0000256" key="18">
    <source>
        <dbReference type="ARBA" id="ARBA00048450"/>
    </source>
</evidence>
<evidence type="ECO:0000256" key="2">
    <source>
        <dbReference type="ARBA" id="ARBA00004275"/>
    </source>
</evidence>
<evidence type="ECO:0000256" key="19">
    <source>
        <dbReference type="ARBA" id="ARBA00048946"/>
    </source>
</evidence>
<keyword evidence="28" id="KW-1185">Reference proteome</keyword>
<evidence type="ECO:0000256" key="12">
    <source>
        <dbReference type="ARBA" id="ARBA00036338"/>
    </source>
</evidence>
<dbReference type="InterPro" id="IPR036250">
    <property type="entry name" value="AcylCo_DH-like_C"/>
</dbReference>
<evidence type="ECO:0000259" key="25">
    <source>
        <dbReference type="Pfam" id="PF14749"/>
    </source>
</evidence>
<dbReference type="Pfam" id="PF22924">
    <property type="entry name" value="ACOX_C_alpha1"/>
    <property type="match status" value="1"/>
</dbReference>
<evidence type="ECO:0000256" key="14">
    <source>
        <dbReference type="ARBA" id="ARBA00036444"/>
    </source>
</evidence>
<dbReference type="Ensembl" id="ENSGWIT00000041639.1">
    <property type="protein sequence ID" value="ENSGWIP00000038244.1"/>
    <property type="gene ID" value="ENSGWIG00000019088.1"/>
</dbReference>
<evidence type="ECO:0000256" key="8">
    <source>
        <dbReference type="ARBA" id="ARBA00023002"/>
    </source>
</evidence>
<dbReference type="InterPro" id="IPR006091">
    <property type="entry name" value="Acyl-CoA_Oxase/DH_mid-dom"/>
</dbReference>
<feature type="active site" description="Proton acceptor" evidence="21">
    <location>
        <position position="359"/>
    </location>
</feature>
<dbReference type="PANTHER" id="PTHR10909">
    <property type="entry name" value="ELECTRON TRANSPORT OXIDOREDUCTASE"/>
    <property type="match status" value="1"/>
</dbReference>
<comment type="catalytic activity">
    <reaction evidence="19">
        <text>tetradecanoyl-CoA + O2 = (2E)-tetradecenoyl-CoA + H2O2</text>
        <dbReference type="Rhea" id="RHEA:40183"/>
        <dbReference type="ChEBI" id="CHEBI:15379"/>
        <dbReference type="ChEBI" id="CHEBI:16240"/>
        <dbReference type="ChEBI" id="CHEBI:57385"/>
        <dbReference type="ChEBI" id="CHEBI:61405"/>
    </reaction>
    <physiologicalReaction direction="left-to-right" evidence="19">
        <dbReference type="Rhea" id="RHEA:40184"/>
    </physiologicalReaction>
</comment>
<dbReference type="InterPro" id="IPR029320">
    <property type="entry name" value="Acyl-CoA_ox_N"/>
</dbReference>
<evidence type="ECO:0000259" key="23">
    <source>
        <dbReference type="Pfam" id="PF01756"/>
    </source>
</evidence>
<comment type="catalytic activity">
    <reaction evidence="14">
        <text>(5Z,8Z,11Z,14Z,17Z)-eicosapentaenoyl-CoA + O2 = (2E,5Z,8Z,11Z,14Z,17Z)-eicosahexaenoyl-CoA + H2O2</text>
        <dbReference type="Rhea" id="RHEA:69643"/>
        <dbReference type="ChEBI" id="CHEBI:15379"/>
        <dbReference type="ChEBI" id="CHEBI:16240"/>
        <dbReference type="ChEBI" id="CHEBI:73862"/>
        <dbReference type="ChEBI" id="CHEBI:187901"/>
    </reaction>
    <physiologicalReaction direction="left-to-right" evidence="14">
        <dbReference type="Rhea" id="RHEA:69644"/>
    </physiologicalReaction>
</comment>
<dbReference type="InterPro" id="IPR055060">
    <property type="entry name" value="ACOX_C_alpha1"/>
</dbReference>
<keyword evidence="9" id="KW-0443">Lipid metabolism</keyword>
<evidence type="ECO:0000256" key="16">
    <source>
        <dbReference type="ARBA" id="ARBA00036791"/>
    </source>
</evidence>
<comment type="catalytic activity">
    <reaction evidence="13">
        <text>hexanoyl-CoA + O2 = (2E)-hexenoyl-CoA + H2O2</text>
        <dbReference type="Rhea" id="RHEA:40311"/>
        <dbReference type="ChEBI" id="CHEBI:15379"/>
        <dbReference type="ChEBI" id="CHEBI:16240"/>
        <dbReference type="ChEBI" id="CHEBI:62077"/>
        <dbReference type="ChEBI" id="CHEBI:62620"/>
    </reaction>
    <physiologicalReaction direction="left-to-right" evidence="13">
        <dbReference type="Rhea" id="RHEA:40312"/>
    </physiologicalReaction>
</comment>
<dbReference type="GO" id="GO:0071949">
    <property type="term" value="F:FAD binding"/>
    <property type="evidence" value="ECO:0007669"/>
    <property type="project" value="InterPro"/>
</dbReference>
<evidence type="ECO:0000256" key="11">
    <source>
        <dbReference type="ARBA" id="ARBA00036151"/>
    </source>
</evidence>
<dbReference type="InterPro" id="IPR037069">
    <property type="entry name" value="AcylCoA_DH/ox_N_sf"/>
</dbReference>
<evidence type="ECO:0000256" key="3">
    <source>
        <dbReference type="ARBA" id="ARBA00004846"/>
    </source>
</evidence>
<comment type="subcellular location">
    <subcellularLocation>
        <location evidence="2">Peroxisome</location>
    </subcellularLocation>
</comment>
<dbReference type="Gene3D" id="1.10.540.10">
    <property type="entry name" value="Acyl-CoA dehydrogenase/oxidase, N-terminal domain"/>
    <property type="match status" value="1"/>
</dbReference>
<dbReference type="Proteomes" id="UP000694680">
    <property type="component" value="Chromosome 1"/>
</dbReference>
<evidence type="ECO:0000256" key="10">
    <source>
        <dbReference type="ARBA" id="ARBA00023140"/>
    </source>
</evidence>
<comment type="catalytic activity">
    <reaction evidence="15">
        <text>glutaryl-CoA + O2 = (2E)-glutaconyl-CoA + H2O2</text>
        <dbReference type="Rhea" id="RHEA:40315"/>
        <dbReference type="ChEBI" id="CHEBI:15379"/>
        <dbReference type="ChEBI" id="CHEBI:16240"/>
        <dbReference type="ChEBI" id="CHEBI:57353"/>
        <dbReference type="ChEBI" id="CHEBI:57378"/>
    </reaction>
    <physiologicalReaction direction="left-to-right" evidence="15">
        <dbReference type="Rhea" id="RHEA:40316"/>
    </physiologicalReaction>
</comment>
<protein>
    <recommendedName>
        <fullName evidence="20">Acyl-coenzyme A oxidase</fullName>
    </recommendedName>
</protein>
<keyword evidence="7" id="KW-0276">Fatty acid metabolism</keyword>
<evidence type="ECO:0000256" key="22">
    <source>
        <dbReference type="PIRSR" id="PIRSR000168-2"/>
    </source>
</evidence>
<dbReference type="GO" id="GO:0055088">
    <property type="term" value="P:lipid homeostasis"/>
    <property type="evidence" value="ECO:0007669"/>
    <property type="project" value="TreeGrafter"/>
</dbReference>
<reference evidence="27" key="2">
    <citation type="submission" date="2025-08" db="UniProtKB">
        <authorList>
            <consortium name="Ensembl"/>
        </authorList>
    </citation>
    <scope>IDENTIFICATION</scope>
</reference>
<evidence type="ECO:0000256" key="5">
    <source>
        <dbReference type="ARBA" id="ARBA00022630"/>
    </source>
</evidence>
<feature type="domain" description="Acyl-coenzyme A oxidase N-terminal" evidence="25">
    <location>
        <begin position="31"/>
        <end position="71"/>
    </location>
</feature>
<evidence type="ECO:0000313" key="28">
    <source>
        <dbReference type="Proteomes" id="UP000694680"/>
    </source>
</evidence>
<keyword evidence="8" id="KW-0560">Oxidoreductase</keyword>
<feature type="domain" description="Acyl-CoA oxidase C-terminal" evidence="23">
    <location>
        <begin position="417"/>
        <end position="584"/>
    </location>
</feature>
<dbReference type="FunFam" id="1.20.140.10:FF:000007">
    <property type="entry name" value="Acyl-coenzyme A oxidase"/>
    <property type="match status" value="1"/>
</dbReference>
<comment type="catalytic activity">
    <reaction evidence="11">
        <text>decanoyl-CoA + O2 = (2E)-decenoyl-CoA + H2O2</text>
        <dbReference type="Rhea" id="RHEA:40179"/>
        <dbReference type="ChEBI" id="CHEBI:15379"/>
        <dbReference type="ChEBI" id="CHEBI:16240"/>
        <dbReference type="ChEBI" id="CHEBI:61406"/>
        <dbReference type="ChEBI" id="CHEBI:61430"/>
    </reaction>
    <physiologicalReaction direction="left-to-right" evidence="11">
        <dbReference type="Rhea" id="RHEA:40180"/>
    </physiologicalReaction>
</comment>
<evidence type="ECO:0000256" key="6">
    <source>
        <dbReference type="ARBA" id="ARBA00022827"/>
    </source>
</evidence>
<organism evidence="27 28">
    <name type="scientific">Gouania willdenowi</name>
    <name type="common">Blunt-snouted clingfish</name>
    <name type="synonym">Lepadogaster willdenowi</name>
    <dbReference type="NCBI Taxonomy" id="441366"/>
    <lineage>
        <taxon>Eukaryota</taxon>
        <taxon>Metazoa</taxon>
        <taxon>Chordata</taxon>
        <taxon>Craniata</taxon>
        <taxon>Vertebrata</taxon>
        <taxon>Euteleostomi</taxon>
        <taxon>Actinopterygii</taxon>
        <taxon>Neopterygii</taxon>
        <taxon>Teleostei</taxon>
        <taxon>Neoteleostei</taxon>
        <taxon>Acanthomorphata</taxon>
        <taxon>Ovalentaria</taxon>
        <taxon>Blenniimorphae</taxon>
        <taxon>Blenniiformes</taxon>
        <taxon>Gobiesocoidei</taxon>
        <taxon>Gobiesocidae</taxon>
        <taxon>Gobiesocinae</taxon>
        <taxon>Gouania</taxon>
    </lineage>
</organism>
<dbReference type="Pfam" id="PF02770">
    <property type="entry name" value="Acyl-CoA_dh_M"/>
    <property type="match status" value="1"/>
</dbReference>
<evidence type="ECO:0000313" key="27">
    <source>
        <dbReference type="Ensembl" id="ENSGWIP00000038244.1"/>
    </source>
</evidence>
<evidence type="ECO:0000256" key="4">
    <source>
        <dbReference type="ARBA" id="ARBA00006288"/>
    </source>
</evidence>
<evidence type="ECO:0000259" key="26">
    <source>
        <dbReference type="Pfam" id="PF22924"/>
    </source>
</evidence>
<evidence type="ECO:0000256" key="7">
    <source>
        <dbReference type="ARBA" id="ARBA00022832"/>
    </source>
</evidence>
<comment type="catalytic activity">
    <reaction evidence="18">
        <text>octadecanoyl-CoA + O2 = (2E)-octadecenoyl-CoA + H2O2</text>
        <dbReference type="Rhea" id="RHEA:38971"/>
        <dbReference type="ChEBI" id="CHEBI:15379"/>
        <dbReference type="ChEBI" id="CHEBI:16240"/>
        <dbReference type="ChEBI" id="CHEBI:57394"/>
        <dbReference type="ChEBI" id="CHEBI:71412"/>
    </reaction>
    <physiologicalReaction direction="left-to-right" evidence="18">
        <dbReference type="Rhea" id="RHEA:38972"/>
    </physiologicalReaction>
</comment>
<dbReference type="InterPro" id="IPR002655">
    <property type="entry name" value="Acyl-CoA_oxidase_C"/>
</dbReference>
<comment type="catalytic activity">
    <reaction evidence="16">
        <text>dodecanoyl-CoA + O2 = (2E)-dodecenoyl-CoA + H2O2</text>
        <dbReference type="Rhea" id="RHEA:40171"/>
        <dbReference type="ChEBI" id="CHEBI:15379"/>
        <dbReference type="ChEBI" id="CHEBI:16240"/>
        <dbReference type="ChEBI" id="CHEBI:57330"/>
        <dbReference type="ChEBI" id="CHEBI:57375"/>
    </reaction>
    <physiologicalReaction direction="left-to-right" evidence="16">
        <dbReference type="Rhea" id="RHEA:40172"/>
    </physiologicalReaction>
</comment>
<reference evidence="27" key="1">
    <citation type="submission" date="2020-06" db="EMBL/GenBank/DDBJ databases">
        <authorList>
            <consortium name="Wellcome Sanger Institute Data Sharing"/>
        </authorList>
    </citation>
    <scope>NUCLEOTIDE SEQUENCE [LARGE SCALE GENOMIC DNA]</scope>
</reference>
<keyword evidence="5 20" id="KW-0285">Flavoprotein</keyword>
<evidence type="ECO:0000256" key="13">
    <source>
        <dbReference type="ARBA" id="ARBA00036399"/>
    </source>
</evidence>
<evidence type="ECO:0000256" key="15">
    <source>
        <dbReference type="ARBA" id="ARBA00036750"/>
    </source>
</evidence>
<dbReference type="SUPFAM" id="SSF56645">
    <property type="entry name" value="Acyl-CoA dehydrogenase NM domain-like"/>
    <property type="match status" value="1"/>
</dbReference>
<dbReference type="FunFam" id="2.40.110.10:FF:000003">
    <property type="entry name" value="Acyl-coenzyme A oxidase"/>
    <property type="match status" value="1"/>
</dbReference>
<dbReference type="GO" id="GO:0003997">
    <property type="term" value="F:acyl-CoA oxidase activity"/>
    <property type="evidence" value="ECO:0007669"/>
    <property type="project" value="InterPro"/>
</dbReference>
<proteinExistence type="inferred from homology"/>
<dbReference type="SUPFAM" id="SSF47203">
    <property type="entry name" value="Acyl-CoA dehydrogenase C-terminal domain-like"/>
    <property type="match status" value="2"/>
</dbReference>
<comment type="catalytic activity">
    <reaction evidence="12">
        <text>(6Z,9Z,12Z,15Z,18Z,21Z)-tetracosahexaenoyl-CoA + O2 = (2E,6Z,9Z,12Z,15Z,18Z,21Z)-tetracosaheptaenoyl-CoA + H2O2</text>
        <dbReference type="Rhea" id="RHEA:39119"/>
        <dbReference type="ChEBI" id="CHEBI:15379"/>
        <dbReference type="ChEBI" id="CHEBI:16240"/>
        <dbReference type="ChEBI" id="CHEBI:74086"/>
        <dbReference type="ChEBI" id="CHEBI:76360"/>
    </reaction>
    <physiologicalReaction direction="left-to-right" evidence="12">
        <dbReference type="Rhea" id="RHEA:39120"/>
    </physiologicalReaction>
</comment>
<evidence type="ECO:0000256" key="21">
    <source>
        <dbReference type="PIRSR" id="PIRSR000168-1"/>
    </source>
</evidence>
<feature type="domain" description="Acyl-CoA oxidase C-alpha1" evidence="26">
    <location>
        <begin position="213"/>
        <end position="374"/>
    </location>
</feature>
<comment type="similarity">
    <text evidence="4 20">Belongs to the acyl-CoA oxidase family.</text>
</comment>
<dbReference type="GO" id="GO:0005777">
    <property type="term" value="C:peroxisome"/>
    <property type="evidence" value="ECO:0007669"/>
    <property type="project" value="UniProtKB-SubCell"/>
</dbReference>
<name>A0A8C5N978_GOUWI</name>
<evidence type="ECO:0000256" key="9">
    <source>
        <dbReference type="ARBA" id="ARBA00023098"/>
    </source>
</evidence>
<gene>
    <name evidence="27" type="primary">acox1</name>
</gene>
<accession>A0A8C5N978</accession>
<dbReference type="PANTHER" id="PTHR10909:SF250">
    <property type="entry name" value="PEROXISOMAL ACYL-COENZYME A OXIDASE 1"/>
    <property type="match status" value="1"/>
</dbReference>
<feature type="binding site" evidence="22">
    <location>
        <position position="77"/>
    </location>
    <ligand>
        <name>FAD</name>
        <dbReference type="ChEBI" id="CHEBI:57692"/>
    </ligand>
</feature>
<dbReference type="FunFam" id="1.20.140.10:FF:000005">
    <property type="entry name" value="Acyl-coenzyme A oxidase"/>
    <property type="match status" value="1"/>
</dbReference>
<sequence length="588" mass="66221">FCKVHQKNFPPCIFPLPSPFHCFLAWPRCVHPDRPEPLDLHLGMFLPTLLNQATPEQMDLFFMPAWNLHIIGTYAQTEMGHGTHLRGLETTATYDPSTQEFVLNSPTVTSIKWWPGGLGKTSNHAIVLAQLYTLGKCHGLHAFVVPIRDMNTHEPLPGILVGDIGPKFGFHEVDNGYLRLDNVRIPRDNMLMKYAKVEPNGTYVKPPSAKLTYGTMVFIRSMIVGESARALSKACTIAIRYSAVRHQSEIRPGEPEPQILDYQTQQYKLFPLLAEAYAFLFVGQYMGQTYNRINGDINQGDFSELPELHALSAGLKAFTTWAANSGIEVCRMSCGGHGYSRSSALPDIYVNFTPTCTYEGENTVMMLQTARYLVKSYRQAKEGRQLSGMVSYLNEAETQRVQAQPVSARPTVVDVNDLSSLVEIYKLRAATLIEMAVKSIQQELQHRKSQEDAWNNSSIDLVRASDAHCHYVVVKLFTNKLREVSDTSIHSVLSTLALLYALHGITKNSGDFLQISLRIKELLAQLRPNAVALVDAFDINDRKLNSCLGRYDGNVYEHMFEWARRSPLNATEVHESFHKYLKPLRAKL</sequence>
<dbReference type="Gene3D" id="2.40.110.10">
    <property type="entry name" value="Butyryl-CoA Dehydrogenase, subunit A, domain 2"/>
    <property type="match status" value="1"/>
</dbReference>
<dbReference type="PIRSF" id="PIRSF000168">
    <property type="entry name" value="Acyl-CoA_oxidase"/>
    <property type="match status" value="1"/>
</dbReference>
<dbReference type="InterPro" id="IPR046373">
    <property type="entry name" value="Acyl-CoA_Oxase/DH_mid-dom_sf"/>
</dbReference>
<dbReference type="Pfam" id="PF14749">
    <property type="entry name" value="Acyl-CoA_ox_N"/>
    <property type="match status" value="1"/>
</dbReference>
<keyword evidence="6 20" id="KW-0274">FAD</keyword>
<keyword evidence="10" id="KW-0576">Peroxisome</keyword>
<comment type="catalytic activity">
    <reaction evidence="17">
        <text>octanoyl-CoA + O2 = (2E)-octenoyl-CoA + H2O2</text>
        <dbReference type="Rhea" id="RHEA:40175"/>
        <dbReference type="ChEBI" id="CHEBI:15379"/>
        <dbReference type="ChEBI" id="CHEBI:16240"/>
        <dbReference type="ChEBI" id="CHEBI:57386"/>
        <dbReference type="ChEBI" id="CHEBI:62242"/>
    </reaction>
    <physiologicalReaction direction="left-to-right" evidence="17">
        <dbReference type="Rhea" id="RHEA:40176"/>
    </physiologicalReaction>
</comment>
<dbReference type="GO" id="GO:0000038">
    <property type="term" value="P:very long-chain fatty acid metabolic process"/>
    <property type="evidence" value="ECO:0007669"/>
    <property type="project" value="TreeGrafter"/>
</dbReference>
<evidence type="ECO:0000256" key="17">
    <source>
        <dbReference type="ARBA" id="ARBA00048334"/>
    </source>
</evidence>
<evidence type="ECO:0000256" key="20">
    <source>
        <dbReference type="PIRNR" id="PIRNR000168"/>
    </source>
</evidence>
<dbReference type="GO" id="GO:0033540">
    <property type="term" value="P:fatty acid beta-oxidation using acyl-CoA oxidase"/>
    <property type="evidence" value="ECO:0007669"/>
    <property type="project" value="TreeGrafter"/>
</dbReference>
<dbReference type="AlphaFoldDB" id="A0A8C5N978"/>
<dbReference type="InterPro" id="IPR009100">
    <property type="entry name" value="AcylCoA_DH/oxidase_NM_dom_sf"/>
</dbReference>
<feature type="binding site" evidence="22">
    <location>
        <position position="116"/>
    </location>
    <ligand>
        <name>FAD</name>
        <dbReference type="ChEBI" id="CHEBI:57692"/>
    </ligand>
</feature>
<dbReference type="GO" id="GO:0005504">
    <property type="term" value="F:fatty acid binding"/>
    <property type="evidence" value="ECO:0007669"/>
    <property type="project" value="TreeGrafter"/>
</dbReference>
<dbReference type="InterPro" id="IPR012258">
    <property type="entry name" value="Acyl-CoA_oxidase"/>
</dbReference>
<comment type="pathway">
    <text evidence="3">Lipid metabolism; peroxisomal fatty acid beta-oxidation.</text>
</comment>
<dbReference type="Pfam" id="PF01756">
    <property type="entry name" value="ACOX"/>
    <property type="match status" value="1"/>
</dbReference>
<comment type="cofactor">
    <cofactor evidence="1">
        <name>FAD</name>
        <dbReference type="ChEBI" id="CHEBI:57692"/>
    </cofactor>
</comment>
<feature type="domain" description="Acyl-CoA oxidase/dehydrogenase middle" evidence="24">
    <location>
        <begin position="74"/>
        <end position="183"/>
    </location>
</feature>